<dbReference type="STRING" id="1423804.FD14_GL000284"/>
<comment type="caution">
    <text evidence="2">The sequence shown here is derived from an EMBL/GenBank/DDBJ whole genome shotgun (WGS) entry which is preliminary data.</text>
</comment>
<dbReference type="AlphaFoldDB" id="A0A0R2FDW4"/>
<organism evidence="2 3">
    <name type="scientific">Secundilactobacillus similis DSM 23365 = JCM 2765</name>
    <dbReference type="NCBI Taxonomy" id="1423804"/>
    <lineage>
        <taxon>Bacteria</taxon>
        <taxon>Bacillati</taxon>
        <taxon>Bacillota</taxon>
        <taxon>Bacilli</taxon>
        <taxon>Lactobacillales</taxon>
        <taxon>Lactobacillaceae</taxon>
        <taxon>Secundilactobacillus</taxon>
    </lineage>
</organism>
<feature type="region of interest" description="Disordered" evidence="1">
    <location>
        <begin position="112"/>
        <end position="140"/>
    </location>
</feature>
<dbReference type="EMBL" id="AYZM01000067">
    <property type="protein sequence ID" value="KRN25515.1"/>
    <property type="molecule type" value="Genomic_DNA"/>
</dbReference>
<gene>
    <name evidence="2" type="ORF">FD14_GL000284</name>
</gene>
<evidence type="ECO:0000313" key="3">
    <source>
        <dbReference type="Proteomes" id="UP000051442"/>
    </source>
</evidence>
<sequence length="140" mass="14647">MKLHVENGLYFKSDTASKPLLFGAVPVTYQVVGPVSGCVTVSSQQNADYEAFMETLFNKLREVLDVNDLDGAANLSVISFNSVANGIGSVTLMVTGDGLVKVAQSGLDAESSIEATSDDAQPTAVPVESVADMLSKDNSN</sequence>
<evidence type="ECO:0000313" key="2">
    <source>
        <dbReference type="EMBL" id="KRN25515.1"/>
    </source>
</evidence>
<dbReference type="PATRIC" id="fig|1423804.4.peg.310"/>
<proteinExistence type="predicted"/>
<evidence type="ECO:0000256" key="1">
    <source>
        <dbReference type="SAM" id="MobiDB-lite"/>
    </source>
</evidence>
<keyword evidence="3" id="KW-1185">Reference proteome</keyword>
<reference evidence="2 3" key="1">
    <citation type="journal article" date="2015" name="Genome Announc.">
        <title>Expanding the biotechnology potential of lactobacilli through comparative genomics of 213 strains and associated genera.</title>
        <authorList>
            <person name="Sun Z."/>
            <person name="Harris H.M."/>
            <person name="McCann A."/>
            <person name="Guo C."/>
            <person name="Argimon S."/>
            <person name="Zhang W."/>
            <person name="Yang X."/>
            <person name="Jeffery I.B."/>
            <person name="Cooney J.C."/>
            <person name="Kagawa T.F."/>
            <person name="Liu W."/>
            <person name="Song Y."/>
            <person name="Salvetti E."/>
            <person name="Wrobel A."/>
            <person name="Rasinkangas P."/>
            <person name="Parkhill J."/>
            <person name="Rea M.C."/>
            <person name="O'Sullivan O."/>
            <person name="Ritari J."/>
            <person name="Douillard F.P."/>
            <person name="Paul Ross R."/>
            <person name="Yang R."/>
            <person name="Briner A.E."/>
            <person name="Felis G.E."/>
            <person name="de Vos W.M."/>
            <person name="Barrangou R."/>
            <person name="Klaenhammer T.R."/>
            <person name="Caufield P.W."/>
            <person name="Cui Y."/>
            <person name="Zhang H."/>
            <person name="O'Toole P.W."/>
        </authorList>
    </citation>
    <scope>NUCLEOTIDE SEQUENCE [LARGE SCALE GENOMIC DNA]</scope>
    <source>
        <strain evidence="2 3">DSM 23365</strain>
    </source>
</reference>
<name>A0A0R2FDW4_9LACO</name>
<dbReference type="Proteomes" id="UP000051442">
    <property type="component" value="Unassembled WGS sequence"/>
</dbReference>
<accession>A0A0R2FDW4</accession>
<protein>
    <submittedName>
        <fullName evidence="2">Uncharacterized protein</fullName>
    </submittedName>
</protein>